<organism evidence="4 5">
    <name type="scientific">Aromatoleum evansii</name>
    <name type="common">Azoarcus evansii</name>
    <dbReference type="NCBI Taxonomy" id="59406"/>
    <lineage>
        <taxon>Bacteria</taxon>
        <taxon>Pseudomonadati</taxon>
        <taxon>Pseudomonadota</taxon>
        <taxon>Betaproteobacteria</taxon>
        <taxon>Rhodocyclales</taxon>
        <taxon>Rhodocyclaceae</taxon>
        <taxon>Aromatoleum</taxon>
    </lineage>
</organism>
<dbReference type="InterPro" id="IPR006683">
    <property type="entry name" value="Thioestr_dom"/>
</dbReference>
<dbReference type="InterPro" id="IPR029069">
    <property type="entry name" value="HotDog_dom_sf"/>
</dbReference>
<keyword evidence="2" id="KW-0378">Hydrolase</keyword>
<evidence type="ECO:0000313" key="5">
    <source>
        <dbReference type="Proteomes" id="UP001626593"/>
    </source>
</evidence>
<evidence type="ECO:0000256" key="1">
    <source>
        <dbReference type="ARBA" id="ARBA00008324"/>
    </source>
</evidence>
<sequence length="146" mass="15791">MAATPIWHEPWTTADLAGLTRGTLVEHLGIEFVEIAPDALRARMPVRAQTAQRLGFLHGGASVALAETVGSLASQMCIDRERFASVGLDINANHLRAVPQGQDVIATARPLHLGRQTHVWEIRIETGEGKLACIARLTTSVIPRTT</sequence>
<dbReference type="SUPFAM" id="SSF54637">
    <property type="entry name" value="Thioesterase/thiol ester dehydrase-isomerase"/>
    <property type="match status" value="1"/>
</dbReference>
<evidence type="ECO:0000259" key="3">
    <source>
        <dbReference type="Pfam" id="PF03061"/>
    </source>
</evidence>
<dbReference type="EMBL" id="CP141259">
    <property type="protein sequence ID" value="WRL45270.1"/>
    <property type="molecule type" value="Genomic_DNA"/>
</dbReference>
<reference evidence="4 5" key="1">
    <citation type="submission" date="2023-12" db="EMBL/GenBank/DDBJ databases">
        <title>A. evansii MAY27, complete genome.</title>
        <authorList>
            <person name="Wang Y."/>
        </authorList>
    </citation>
    <scope>NUCLEOTIDE SEQUENCE [LARGE SCALE GENOMIC DNA]</scope>
    <source>
        <strain evidence="4 5">MAY27</strain>
    </source>
</reference>
<dbReference type="PANTHER" id="PTHR43240:SF5">
    <property type="entry name" value="1,4-DIHYDROXY-2-NAPHTHOYL-COA THIOESTERASE 1"/>
    <property type="match status" value="1"/>
</dbReference>
<accession>A0ABZ1AHC1</accession>
<dbReference type="NCBIfam" id="TIGR00369">
    <property type="entry name" value="unchar_dom_1"/>
    <property type="match status" value="1"/>
</dbReference>
<dbReference type="Pfam" id="PF03061">
    <property type="entry name" value="4HBT"/>
    <property type="match status" value="1"/>
</dbReference>
<feature type="domain" description="Thioesterase" evidence="3">
    <location>
        <begin position="55"/>
        <end position="133"/>
    </location>
</feature>
<dbReference type="RefSeq" id="WP_169130576.1">
    <property type="nucleotide sequence ID" value="NZ_CAWPLS010000260.1"/>
</dbReference>
<gene>
    <name evidence="4" type="ORF">U5817_18985</name>
</gene>
<dbReference type="PANTHER" id="PTHR43240">
    <property type="entry name" value="1,4-DIHYDROXY-2-NAPHTHOYL-COA THIOESTERASE 1"/>
    <property type="match status" value="1"/>
</dbReference>
<dbReference type="CDD" id="cd03443">
    <property type="entry name" value="PaaI_thioesterase"/>
    <property type="match status" value="1"/>
</dbReference>
<proteinExistence type="inferred from homology"/>
<evidence type="ECO:0000313" key="4">
    <source>
        <dbReference type="EMBL" id="WRL45270.1"/>
    </source>
</evidence>
<name>A0ABZ1AHC1_AROEV</name>
<evidence type="ECO:0000256" key="2">
    <source>
        <dbReference type="ARBA" id="ARBA00022801"/>
    </source>
</evidence>
<dbReference type="Gene3D" id="3.10.129.10">
    <property type="entry name" value="Hotdog Thioesterase"/>
    <property type="match status" value="1"/>
</dbReference>
<dbReference type="Proteomes" id="UP001626593">
    <property type="component" value="Chromosome"/>
</dbReference>
<dbReference type="InterPro" id="IPR003736">
    <property type="entry name" value="PAAI_dom"/>
</dbReference>
<protein>
    <submittedName>
        <fullName evidence="4">Hotdog fold thioesterase</fullName>
    </submittedName>
</protein>
<keyword evidence="5" id="KW-1185">Reference proteome</keyword>
<comment type="similarity">
    <text evidence="1">Belongs to the thioesterase PaaI family.</text>
</comment>